<dbReference type="EMBL" id="JAUESC010000382">
    <property type="protein sequence ID" value="KAK0587221.1"/>
    <property type="molecule type" value="Genomic_DNA"/>
</dbReference>
<feature type="compositionally biased region" description="Basic and acidic residues" evidence="3">
    <location>
        <begin position="366"/>
        <end position="375"/>
    </location>
</feature>
<dbReference type="GO" id="GO:0008270">
    <property type="term" value="F:zinc ion binding"/>
    <property type="evidence" value="ECO:0007669"/>
    <property type="project" value="UniProtKB-KW"/>
</dbReference>
<organism evidence="5 6">
    <name type="scientific">Acer saccharum</name>
    <name type="common">Sugar maple</name>
    <dbReference type="NCBI Taxonomy" id="4024"/>
    <lineage>
        <taxon>Eukaryota</taxon>
        <taxon>Viridiplantae</taxon>
        <taxon>Streptophyta</taxon>
        <taxon>Embryophyta</taxon>
        <taxon>Tracheophyta</taxon>
        <taxon>Spermatophyta</taxon>
        <taxon>Magnoliopsida</taxon>
        <taxon>eudicotyledons</taxon>
        <taxon>Gunneridae</taxon>
        <taxon>Pentapetalae</taxon>
        <taxon>rosids</taxon>
        <taxon>malvids</taxon>
        <taxon>Sapindales</taxon>
        <taxon>Sapindaceae</taxon>
        <taxon>Hippocastanoideae</taxon>
        <taxon>Acereae</taxon>
        <taxon>Acer</taxon>
    </lineage>
</organism>
<name>A0AA39RYX1_ACESA</name>
<sequence length="388" mass="44679">MDAEKNMASFWNPNVQLDRFDGTNFTRWKGKLFFLLTVLKIAYVLDPNLQPLPEPDKDKDTDTLQAERKKRSEDEVIFNIVEGSKFKKNFKVNNNKKFKKSGNNQKSGNNLKFNGNCFNCGKKSHRISDCRLKKKKEEDTSNNANLVENQYEEIVAMVSKMQIGMITELNMAATTKSFDWWLDSGATIYVCNDKSLFSAYKEEKDGEVVLMGNHVSTKCPDPASVGARYDDVEHARSPLREEVQDHWTRRFDELKENVQKLQEEFVAGERGRQKQHEEVMCMLRTLQRDQREHSTPPMDPIDPLSFTQDPSNIQRDIGHHFTPLMDPIDPPSFTHDPSDIQRDRGHHSTPPMDPIDPPSFNQDPSEIQRDSEHHFTPPVDPIDPSSLS</sequence>
<dbReference type="GO" id="GO:0003676">
    <property type="term" value="F:nucleic acid binding"/>
    <property type="evidence" value="ECO:0007669"/>
    <property type="project" value="InterPro"/>
</dbReference>
<feature type="coiled-coil region" evidence="2">
    <location>
        <begin position="244"/>
        <end position="271"/>
    </location>
</feature>
<feature type="region of interest" description="Disordered" evidence="3">
    <location>
        <begin position="289"/>
        <end position="388"/>
    </location>
</feature>
<keyword evidence="6" id="KW-1185">Reference proteome</keyword>
<dbReference type="AlphaFoldDB" id="A0AA39RYX1"/>
<proteinExistence type="predicted"/>
<dbReference type="PANTHER" id="PTHR47592:SF27">
    <property type="entry name" value="OS08G0421700 PROTEIN"/>
    <property type="match status" value="1"/>
</dbReference>
<keyword evidence="2" id="KW-0175">Coiled coil</keyword>
<protein>
    <recommendedName>
        <fullName evidence="4">CCHC-type domain-containing protein</fullName>
    </recommendedName>
</protein>
<evidence type="ECO:0000259" key="4">
    <source>
        <dbReference type="PROSITE" id="PS50158"/>
    </source>
</evidence>
<dbReference type="Pfam" id="PF22936">
    <property type="entry name" value="Pol_BBD"/>
    <property type="match status" value="1"/>
</dbReference>
<accession>A0AA39RYX1</accession>
<evidence type="ECO:0000256" key="3">
    <source>
        <dbReference type="SAM" id="MobiDB-lite"/>
    </source>
</evidence>
<dbReference type="Proteomes" id="UP001168877">
    <property type="component" value="Unassembled WGS sequence"/>
</dbReference>
<evidence type="ECO:0000256" key="1">
    <source>
        <dbReference type="PROSITE-ProRule" id="PRU00047"/>
    </source>
</evidence>
<dbReference type="Gene3D" id="4.10.60.10">
    <property type="entry name" value="Zinc finger, CCHC-type"/>
    <property type="match status" value="1"/>
</dbReference>
<keyword evidence="1" id="KW-0862">Zinc</keyword>
<dbReference type="PANTHER" id="PTHR47592">
    <property type="entry name" value="PBF68 PROTEIN"/>
    <property type="match status" value="1"/>
</dbReference>
<feature type="domain" description="CCHC-type" evidence="4">
    <location>
        <begin position="117"/>
        <end position="131"/>
    </location>
</feature>
<evidence type="ECO:0000313" key="6">
    <source>
        <dbReference type="Proteomes" id="UP001168877"/>
    </source>
</evidence>
<gene>
    <name evidence="5" type="ORF">LWI29_019385</name>
</gene>
<reference evidence="5" key="1">
    <citation type="journal article" date="2022" name="Plant J.">
        <title>Strategies of tolerance reflected in two North American maple genomes.</title>
        <authorList>
            <person name="McEvoy S.L."/>
            <person name="Sezen U.U."/>
            <person name="Trouern-Trend A."/>
            <person name="McMahon S.M."/>
            <person name="Schaberg P.G."/>
            <person name="Yang J."/>
            <person name="Wegrzyn J.L."/>
            <person name="Swenson N.G."/>
        </authorList>
    </citation>
    <scope>NUCLEOTIDE SEQUENCE</scope>
    <source>
        <strain evidence="5">NS2018</strain>
    </source>
</reference>
<dbReference type="PROSITE" id="PS50158">
    <property type="entry name" value="ZF_CCHC"/>
    <property type="match status" value="1"/>
</dbReference>
<dbReference type="InterPro" id="IPR054722">
    <property type="entry name" value="PolX-like_BBD"/>
</dbReference>
<reference evidence="5" key="2">
    <citation type="submission" date="2023-06" db="EMBL/GenBank/DDBJ databases">
        <authorList>
            <person name="Swenson N.G."/>
            <person name="Wegrzyn J.L."/>
            <person name="Mcevoy S.L."/>
        </authorList>
    </citation>
    <scope>NUCLEOTIDE SEQUENCE</scope>
    <source>
        <strain evidence="5">NS2018</strain>
        <tissue evidence="5">Leaf</tissue>
    </source>
</reference>
<comment type="caution">
    <text evidence="5">The sequence shown here is derived from an EMBL/GenBank/DDBJ whole genome shotgun (WGS) entry which is preliminary data.</text>
</comment>
<evidence type="ECO:0000313" key="5">
    <source>
        <dbReference type="EMBL" id="KAK0587221.1"/>
    </source>
</evidence>
<keyword evidence="1" id="KW-0863">Zinc-finger</keyword>
<dbReference type="InterPro" id="IPR001878">
    <property type="entry name" value="Znf_CCHC"/>
</dbReference>
<evidence type="ECO:0000256" key="2">
    <source>
        <dbReference type="SAM" id="Coils"/>
    </source>
</evidence>
<keyword evidence="1" id="KW-0479">Metal-binding</keyword>
<feature type="compositionally biased region" description="Polar residues" evidence="3">
    <location>
        <begin position="305"/>
        <end position="314"/>
    </location>
</feature>